<reference evidence="7" key="1">
    <citation type="submission" date="2017-01" db="EMBL/GenBank/DDBJ databases">
        <authorList>
            <person name="Varghese N."/>
            <person name="Submissions S."/>
        </authorList>
    </citation>
    <scope>NUCLEOTIDE SEQUENCE [LARGE SCALE GENOMIC DNA]</scope>
    <source>
        <strain evidence="7">DSM 21768</strain>
    </source>
</reference>
<dbReference type="Pfam" id="PF01467">
    <property type="entry name" value="CTP_transf_like"/>
    <property type="match status" value="1"/>
</dbReference>
<dbReference type="RefSeq" id="WP_076554939.1">
    <property type="nucleotide sequence ID" value="NZ_FTNU01000004.1"/>
</dbReference>
<keyword evidence="4 6" id="KW-0378">Hydrolase</keyword>
<dbReference type="Gene3D" id="3.90.79.10">
    <property type="entry name" value="Nucleoside Triphosphate Pyrophosphohydrolase"/>
    <property type="match status" value="1"/>
</dbReference>
<name>A0A1N7EDJ8_9GAMM</name>
<dbReference type="NCBIfam" id="TIGR00125">
    <property type="entry name" value="cyt_tran_rel"/>
    <property type="match status" value="1"/>
</dbReference>
<accession>A0A1N7EDJ8</accession>
<keyword evidence="2 6" id="KW-0808">Transferase</keyword>
<evidence type="ECO:0000256" key="3">
    <source>
        <dbReference type="ARBA" id="ARBA00022695"/>
    </source>
</evidence>
<evidence type="ECO:0000313" key="6">
    <source>
        <dbReference type="EMBL" id="SIR86171.1"/>
    </source>
</evidence>
<dbReference type="CDD" id="cd18873">
    <property type="entry name" value="NUDIX_NadM_like"/>
    <property type="match status" value="1"/>
</dbReference>
<dbReference type="Proteomes" id="UP000187495">
    <property type="component" value="Unassembled WGS sequence"/>
</dbReference>
<dbReference type="Gene3D" id="3.40.50.620">
    <property type="entry name" value="HUPs"/>
    <property type="match status" value="1"/>
</dbReference>
<evidence type="ECO:0000256" key="1">
    <source>
        <dbReference type="ARBA" id="ARBA00001946"/>
    </source>
</evidence>
<evidence type="ECO:0000313" key="7">
    <source>
        <dbReference type="Proteomes" id="UP000187495"/>
    </source>
</evidence>
<evidence type="ECO:0000256" key="4">
    <source>
        <dbReference type="ARBA" id="ARBA00022801"/>
    </source>
</evidence>
<dbReference type="NCBIfam" id="NF003786">
    <property type="entry name" value="PRK05379.1-2"/>
    <property type="match status" value="1"/>
</dbReference>
<protein>
    <submittedName>
        <fullName evidence="6">Bifunctional NMN adenylyltransferase/nudix hydrolase</fullName>
    </submittedName>
</protein>
<dbReference type="PROSITE" id="PS51462">
    <property type="entry name" value="NUDIX"/>
    <property type="match status" value="1"/>
</dbReference>
<evidence type="ECO:0000259" key="5">
    <source>
        <dbReference type="PROSITE" id="PS51462"/>
    </source>
</evidence>
<evidence type="ECO:0000256" key="2">
    <source>
        <dbReference type="ARBA" id="ARBA00022679"/>
    </source>
</evidence>
<dbReference type="InterPro" id="IPR014729">
    <property type="entry name" value="Rossmann-like_a/b/a_fold"/>
</dbReference>
<dbReference type="SUPFAM" id="SSF52374">
    <property type="entry name" value="Nucleotidylyl transferase"/>
    <property type="match status" value="1"/>
</dbReference>
<keyword evidence="7" id="KW-1185">Reference proteome</keyword>
<dbReference type="PROSITE" id="PS00893">
    <property type="entry name" value="NUDIX_BOX"/>
    <property type="match status" value="1"/>
</dbReference>
<dbReference type="InterPro" id="IPR004821">
    <property type="entry name" value="Cyt_trans-like"/>
</dbReference>
<proteinExistence type="predicted"/>
<dbReference type="EMBL" id="FTNU01000004">
    <property type="protein sequence ID" value="SIR86171.1"/>
    <property type="molecule type" value="Genomic_DNA"/>
</dbReference>
<dbReference type="PANTHER" id="PTHR21342:SF0">
    <property type="entry name" value="BIFUNCTIONAL NMN ADENYLYLTRANSFERASE_NUDIX HYDROLASE"/>
    <property type="match status" value="1"/>
</dbReference>
<dbReference type="AlphaFoldDB" id="A0A1N7EDJ8"/>
<sequence length="338" mass="38117">MQFDYLVFIGRFQPFHQGHQYVIRQALQHAKQVIVLVGSANSPRTLSNPFDFFERCSMILGSFATDDASRIICVPLADAIYNDNRWLLDAQRCIMDNTDDGANIAIIGHDKDESSYYLGLFPQYGSFLVENFENLSATPLRHAYFGDDDAARDRAYARMTDASRQFLQAFMQTPDYAALKQQLGEIQRYQAAWQHAPYPPIFTTTDALIVQSGHILLIERGGDYGQGLYALPGGFVDPHENLLSACLREVHEETNLPIDAQTLTSHLKASQTFDAPKRSQRGRTITTVYYFQLPATAQLPVLTAGDDAKRAFWLPLAKLDGQQMFEDHYSIICKMLGI</sequence>
<dbReference type="STRING" id="34061.B0189_06860"/>
<dbReference type="InterPro" id="IPR000086">
    <property type="entry name" value="NUDIX_hydrolase_dom"/>
</dbReference>
<dbReference type="GO" id="GO:0016779">
    <property type="term" value="F:nucleotidyltransferase activity"/>
    <property type="evidence" value="ECO:0007669"/>
    <property type="project" value="UniProtKB-KW"/>
</dbReference>
<gene>
    <name evidence="6" type="ORF">SAMN02745664_10482</name>
</gene>
<keyword evidence="3 6" id="KW-0548">Nucleotidyltransferase</keyword>
<comment type="cofactor">
    <cofactor evidence="1">
        <name>Mg(2+)</name>
        <dbReference type="ChEBI" id="CHEBI:18420"/>
    </cofactor>
</comment>
<dbReference type="SUPFAM" id="SSF55811">
    <property type="entry name" value="Nudix"/>
    <property type="match status" value="1"/>
</dbReference>
<dbReference type="Pfam" id="PF00293">
    <property type="entry name" value="NUDIX"/>
    <property type="match status" value="1"/>
</dbReference>
<dbReference type="PANTHER" id="PTHR21342">
    <property type="entry name" value="PHOSPHOPANTETHEINE ADENYLYLTRANSFERASE"/>
    <property type="match status" value="1"/>
</dbReference>
<feature type="domain" description="Nudix hydrolase" evidence="5">
    <location>
        <begin position="192"/>
        <end position="335"/>
    </location>
</feature>
<dbReference type="InterPro" id="IPR020084">
    <property type="entry name" value="NUDIX_hydrolase_CS"/>
</dbReference>
<dbReference type="GO" id="GO:0016787">
    <property type="term" value="F:hydrolase activity"/>
    <property type="evidence" value="ECO:0007669"/>
    <property type="project" value="UniProtKB-KW"/>
</dbReference>
<dbReference type="InterPro" id="IPR015797">
    <property type="entry name" value="NUDIX_hydrolase-like_dom_sf"/>
</dbReference>
<organism evidence="6 7">
    <name type="scientific">Moraxella cuniculi DSM 21768</name>
    <dbReference type="NCBI Taxonomy" id="1122245"/>
    <lineage>
        <taxon>Bacteria</taxon>
        <taxon>Pseudomonadati</taxon>
        <taxon>Pseudomonadota</taxon>
        <taxon>Gammaproteobacteria</taxon>
        <taxon>Moraxellales</taxon>
        <taxon>Moraxellaceae</taxon>
        <taxon>Moraxella</taxon>
    </lineage>
</organism>